<evidence type="ECO:0000256" key="5">
    <source>
        <dbReference type="ARBA" id="ARBA00023027"/>
    </source>
</evidence>
<dbReference type="GO" id="GO:0017136">
    <property type="term" value="F:histone deacetylase activity, NAD-dependent"/>
    <property type="evidence" value="ECO:0007669"/>
    <property type="project" value="TreeGrafter"/>
</dbReference>
<dbReference type="InterPro" id="IPR003000">
    <property type="entry name" value="Sirtuin"/>
</dbReference>
<evidence type="ECO:0000256" key="4">
    <source>
        <dbReference type="ARBA" id="ARBA00022833"/>
    </source>
</evidence>
<organism evidence="10 11">
    <name type="scientific">Dinothrombium tinctorium</name>
    <dbReference type="NCBI Taxonomy" id="1965070"/>
    <lineage>
        <taxon>Eukaryota</taxon>
        <taxon>Metazoa</taxon>
        <taxon>Ecdysozoa</taxon>
        <taxon>Arthropoda</taxon>
        <taxon>Chelicerata</taxon>
        <taxon>Arachnida</taxon>
        <taxon>Acari</taxon>
        <taxon>Acariformes</taxon>
        <taxon>Trombidiformes</taxon>
        <taxon>Prostigmata</taxon>
        <taxon>Anystina</taxon>
        <taxon>Parasitengona</taxon>
        <taxon>Trombidioidea</taxon>
        <taxon>Trombidiidae</taxon>
        <taxon>Dinothrombium</taxon>
    </lineage>
</organism>
<evidence type="ECO:0000256" key="1">
    <source>
        <dbReference type="ARBA" id="ARBA00001947"/>
    </source>
</evidence>
<evidence type="ECO:0000256" key="7">
    <source>
        <dbReference type="ARBA" id="ARBA00048905"/>
    </source>
</evidence>
<feature type="binding site" evidence="8">
    <location>
        <position position="161"/>
    </location>
    <ligand>
        <name>Zn(2+)</name>
        <dbReference type="ChEBI" id="CHEBI:29105"/>
    </ligand>
</feature>
<evidence type="ECO:0000313" key="10">
    <source>
        <dbReference type="EMBL" id="RWS04046.1"/>
    </source>
</evidence>
<sequence>MGLGSSKQAKESCEKVLSVPTFTNIVEYMKSGKCKNVIAMVGAGISTSAGIPDFRSPGSANICFQQNPTPFFKLAKELFPGKYDPTPSHQFLKLLNDEGMLLRLYTQNIDGLERRAGIPAEKIVEAHGTCYTSHCINYSCHAEYQLEWMKERIFNDQIPTCEKCNDIVKPDIVFFGERLPEKFFMSVDEDFDRCDLLLIIGTSLTVQPFAGLIDACPSKTPRLLINKTKCGTNSGFAMLLGMSSGLEFDSKDNYRDVFWQGNSDDGCFELAKSLGWSEKLQSLIDKSKKKD</sequence>
<dbReference type="STRING" id="1965070.A0A3S3NQF3"/>
<evidence type="ECO:0000259" key="9">
    <source>
        <dbReference type="PROSITE" id="PS50305"/>
    </source>
</evidence>
<keyword evidence="4 8" id="KW-0862">Zinc</keyword>
<dbReference type="AlphaFoldDB" id="A0A3S3NQF3"/>
<dbReference type="Pfam" id="PF02146">
    <property type="entry name" value="SIR2"/>
    <property type="match status" value="1"/>
</dbReference>
<protein>
    <submittedName>
        <fullName evidence="10">NAD-dependent deacetylase sirtuin-2-like protein</fullName>
    </submittedName>
</protein>
<dbReference type="Proteomes" id="UP000285301">
    <property type="component" value="Unassembled WGS sequence"/>
</dbReference>
<feature type="binding site" evidence="8">
    <location>
        <position position="135"/>
    </location>
    <ligand>
        <name>Zn(2+)</name>
        <dbReference type="ChEBI" id="CHEBI:29105"/>
    </ligand>
</feature>
<evidence type="ECO:0000256" key="8">
    <source>
        <dbReference type="PROSITE-ProRule" id="PRU00236"/>
    </source>
</evidence>
<dbReference type="InterPro" id="IPR029035">
    <property type="entry name" value="DHS-like_NAD/FAD-binding_dom"/>
</dbReference>
<dbReference type="GO" id="GO:0070403">
    <property type="term" value="F:NAD+ binding"/>
    <property type="evidence" value="ECO:0007669"/>
    <property type="project" value="InterPro"/>
</dbReference>
<feature type="binding site" evidence="8">
    <location>
        <position position="164"/>
    </location>
    <ligand>
        <name>Zn(2+)</name>
        <dbReference type="ChEBI" id="CHEBI:29105"/>
    </ligand>
</feature>
<comment type="caution">
    <text evidence="10">The sequence shown here is derived from an EMBL/GenBank/DDBJ whole genome shotgun (WGS) entry which is preliminary data.</text>
</comment>
<keyword evidence="3 8" id="KW-0479">Metal-binding</keyword>
<feature type="domain" description="Deacetylase sirtuin-type" evidence="9">
    <location>
        <begin position="15"/>
        <end position="277"/>
    </location>
</feature>
<reference evidence="10 11" key="1">
    <citation type="journal article" date="2018" name="Gigascience">
        <title>Genomes of trombidid mites reveal novel predicted allergens and laterally-transferred genes associated with secondary metabolism.</title>
        <authorList>
            <person name="Dong X."/>
            <person name="Chaisiri K."/>
            <person name="Xia D."/>
            <person name="Armstrong S.D."/>
            <person name="Fang Y."/>
            <person name="Donnelly M.J."/>
            <person name="Kadowaki T."/>
            <person name="McGarry J.W."/>
            <person name="Darby A.C."/>
            <person name="Makepeace B.L."/>
        </authorList>
    </citation>
    <scope>NUCLEOTIDE SEQUENCE [LARGE SCALE GENOMIC DNA]</scope>
    <source>
        <strain evidence="10">UoL-WK</strain>
    </source>
</reference>
<dbReference type="SUPFAM" id="SSF52467">
    <property type="entry name" value="DHS-like NAD/FAD-binding domain"/>
    <property type="match status" value="1"/>
</dbReference>
<comment type="catalytic activity">
    <reaction evidence="7">
        <text>N(6)-tetradecanoyl-L-lysyl-[protein] + NAD(+) + H2O = 2''-O-tetradecanoyl-ADP-D-ribose + nicotinamide + L-lysyl-[protein]</text>
        <dbReference type="Rhea" id="RHEA:70567"/>
        <dbReference type="Rhea" id="RHEA-COMP:9752"/>
        <dbReference type="Rhea" id="RHEA-COMP:15437"/>
        <dbReference type="ChEBI" id="CHEBI:15377"/>
        <dbReference type="ChEBI" id="CHEBI:17154"/>
        <dbReference type="ChEBI" id="CHEBI:29969"/>
        <dbReference type="ChEBI" id="CHEBI:57540"/>
        <dbReference type="ChEBI" id="CHEBI:141129"/>
        <dbReference type="ChEBI" id="CHEBI:189674"/>
    </reaction>
    <physiologicalReaction direction="left-to-right" evidence="7">
        <dbReference type="Rhea" id="RHEA:70568"/>
    </physiologicalReaction>
</comment>
<dbReference type="EMBL" id="NCKU01005909">
    <property type="protein sequence ID" value="RWS04046.1"/>
    <property type="molecule type" value="Genomic_DNA"/>
</dbReference>
<dbReference type="GO" id="GO:0005634">
    <property type="term" value="C:nucleus"/>
    <property type="evidence" value="ECO:0007669"/>
    <property type="project" value="TreeGrafter"/>
</dbReference>
<name>A0A3S3NQF3_9ACAR</name>
<dbReference type="PANTHER" id="PTHR11085:SF6">
    <property type="entry name" value="NAD-DEPENDENT PROTEIN DEACETYLASE SIRTUIN-2"/>
    <property type="match status" value="1"/>
</dbReference>
<keyword evidence="5" id="KW-0520">NAD</keyword>
<comment type="catalytic activity">
    <reaction evidence="6">
        <text>N(6)-hexadecanoyl-L-lysyl-[protein] + NAD(+) + H2O = 2''-O-hexadecanoyl-ADP-D-ribose + nicotinamide + L-lysyl-[protein]</text>
        <dbReference type="Rhea" id="RHEA:70563"/>
        <dbReference type="Rhea" id="RHEA-COMP:9752"/>
        <dbReference type="Rhea" id="RHEA-COMP:14175"/>
        <dbReference type="ChEBI" id="CHEBI:15377"/>
        <dbReference type="ChEBI" id="CHEBI:17154"/>
        <dbReference type="ChEBI" id="CHEBI:29969"/>
        <dbReference type="ChEBI" id="CHEBI:57540"/>
        <dbReference type="ChEBI" id="CHEBI:138936"/>
        <dbReference type="ChEBI" id="CHEBI:189673"/>
    </reaction>
    <physiologicalReaction direction="left-to-right" evidence="6">
        <dbReference type="Rhea" id="RHEA:70564"/>
    </physiologicalReaction>
</comment>
<dbReference type="InterPro" id="IPR050134">
    <property type="entry name" value="NAD-dep_sirtuin_deacylases"/>
</dbReference>
<proteinExistence type="predicted"/>
<evidence type="ECO:0000313" key="11">
    <source>
        <dbReference type="Proteomes" id="UP000285301"/>
    </source>
</evidence>
<comment type="cofactor">
    <cofactor evidence="1">
        <name>Zn(2+)</name>
        <dbReference type="ChEBI" id="CHEBI:29105"/>
    </cofactor>
</comment>
<dbReference type="InterPro" id="IPR026591">
    <property type="entry name" value="Sirtuin_cat_small_dom_sf"/>
</dbReference>
<dbReference type="OrthoDB" id="420264at2759"/>
<dbReference type="GO" id="GO:0046872">
    <property type="term" value="F:metal ion binding"/>
    <property type="evidence" value="ECO:0007669"/>
    <property type="project" value="UniProtKB-KW"/>
</dbReference>
<accession>A0A3S3NQF3</accession>
<keyword evidence="11" id="KW-1185">Reference proteome</keyword>
<dbReference type="PROSITE" id="PS50305">
    <property type="entry name" value="SIRTUIN"/>
    <property type="match status" value="1"/>
</dbReference>
<gene>
    <name evidence="10" type="ORF">B4U79_07831</name>
</gene>
<keyword evidence="2" id="KW-0808">Transferase</keyword>
<dbReference type="InterPro" id="IPR026590">
    <property type="entry name" value="Ssirtuin_cat_dom"/>
</dbReference>
<evidence type="ECO:0000256" key="2">
    <source>
        <dbReference type="ARBA" id="ARBA00022679"/>
    </source>
</evidence>
<dbReference type="Gene3D" id="3.40.50.1220">
    <property type="entry name" value="TPP-binding domain"/>
    <property type="match status" value="1"/>
</dbReference>
<feature type="active site" description="Proton acceptor" evidence="8">
    <location>
        <position position="127"/>
    </location>
</feature>
<dbReference type="PANTHER" id="PTHR11085">
    <property type="entry name" value="NAD-DEPENDENT PROTEIN DEACYLASE SIRTUIN-5, MITOCHONDRIAL-RELATED"/>
    <property type="match status" value="1"/>
</dbReference>
<evidence type="ECO:0000256" key="6">
    <source>
        <dbReference type="ARBA" id="ARBA00048378"/>
    </source>
</evidence>
<evidence type="ECO:0000256" key="3">
    <source>
        <dbReference type="ARBA" id="ARBA00022723"/>
    </source>
</evidence>
<dbReference type="Gene3D" id="3.30.1600.10">
    <property type="entry name" value="SIR2/SIRT2 'Small Domain"/>
    <property type="match status" value="1"/>
</dbReference>
<feature type="binding site" evidence="8">
    <location>
        <position position="140"/>
    </location>
    <ligand>
        <name>Zn(2+)</name>
        <dbReference type="ChEBI" id="CHEBI:29105"/>
    </ligand>
</feature>